<dbReference type="AlphaFoldDB" id="A0A218P7Y3"/>
<keyword evidence="1" id="KW-0812">Transmembrane</keyword>
<proteinExistence type="predicted"/>
<dbReference type="KEGG" id="tpaf:A3L08_05935"/>
<name>A0A218P7Y3_9EURY</name>
<dbReference type="Proteomes" id="UP000197418">
    <property type="component" value="Chromosome"/>
</dbReference>
<organism evidence="2 3">
    <name type="scientific">Thermococcus pacificus</name>
    <dbReference type="NCBI Taxonomy" id="71998"/>
    <lineage>
        <taxon>Archaea</taxon>
        <taxon>Methanobacteriati</taxon>
        <taxon>Methanobacteriota</taxon>
        <taxon>Thermococci</taxon>
        <taxon>Thermococcales</taxon>
        <taxon>Thermococcaceae</taxon>
        <taxon>Thermococcus</taxon>
    </lineage>
</organism>
<sequence>MGGWFPLVVVLTPIVVIALVVAVKIKGYMDAYVPWSIVVAKNGTVRLIIKTKAGEREILVRDFDVKESSEVLEVRINGLGFGRYQLGEYKGPFGYVKSYAVSRKGLLVTDVRGKRYYLAFEKVDDVLKALRGGPGKTEIKVRG</sequence>
<evidence type="ECO:0000313" key="3">
    <source>
        <dbReference type="Proteomes" id="UP000197418"/>
    </source>
</evidence>
<gene>
    <name evidence="2" type="ORF">A3L08_05935</name>
</gene>
<evidence type="ECO:0000313" key="2">
    <source>
        <dbReference type="EMBL" id="ASJ06896.1"/>
    </source>
</evidence>
<evidence type="ECO:0000256" key="1">
    <source>
        <dbReference type="SAM" id="Phobius"/>
    </source>
</evidence>
<reference evidence="2 3" key="1">
    <citation type="submission" date="2016-04" db="EMBL/GenBank/DDBJ databases">
        <title>Complete genome sequence of Thermococcus pacificus type strain P4.</title>
        <authorList>
            <person name="Oger P.M."/>
        </authorList>
    </citation>
    <scope>NUCLEOTIDE SEQUENCE [LARGE SCALE GENOMIC DNA]</scope>
    <source>
        <strain evidence="2 3">P-4</strain>
    </source>
</reference>
<keyword evidence="1" id="KW-1133">Transmembrane helix</keyword>
<keyword evidence="1" id="KW-0472">Membrane</keyword>
<feature type="transmembrane region" description="Helical" evidence="1">
    <location>
        <begin position="6"/>
        <end position="25"/>
    </location>
</feature>
<evidence type="ECO:0008006" key="4">
    <source>
        <dbReference type="Google" id="ProtNLM"/>
    </source>
</evidence>
<keyword evidence="3" id="KW-1185">Reference proteome</keyword>
<dbReference type="EMBL" id="CP015102">
    <property type="protein sequence ID" value="ASJ06896.1"/>
    <property type="molecule type" value="Genomic_DNA"/>
</dbReference>
<accession>A0A218P7Y3</accession>
<protein>
    <recommendedName>
        <fullName evidence="4">Bacterial Pleckstrin homology domain-containing protein</fullName>
    </recommendedName>
</protein>